<feature type="domain" description="Type II secretion system protein GspF" evidence="8">
    <location>
        <begin position="221"/>
        <end position="343"/>
    </location>
</feature>
<evidence type="ECO:0000256" key="6">
    <source>
        <dbReference type="ARBA" id="ARBA00023136"/>
    </source>
</evidence>
<dbReference type="InterPro" id="IPR003004">
    <property type="entry name" value="GspF/PilC"/>
</dbReference>
<dbReference type="Gene3D" id="1.20.81.30">
    <property type="entry name" value="Type II secretion system (T2SS), domain F"/>
    <property type="match status" value="2"/>
</dbReference>
<dbReference type="InterPro" id="IPR047692">
    <property type="entry name" value="T4P_ComGB"/>
</dbReference>
<keyword evidence="6 7" id="KW-0472">Membrane</keyword>
<organism evidence="9">
    <name type="scientific">Ornithinibacillus sp. 4-3</name>
    <dbReference type="NCBI Taxonomy" id="3231488"/>
    <lineage>
        <taxon>Bacteria</taxon>
        <taxon>Bacillati</taxon>
        <taxon>Bacillota</taxon>
        <taxon>Bacilli</taxon>
        <taxon>Bacillales</taxon>
        <taxon>Bacillaceae</taxon>
        <taxon>Ornithinibacillus</taxon>
    </lineage>
</organism>
<evidence type="ECO:0000256" key="4">
    <source>
        <dbReference type="ARBA" id="ARBA00022692"/>
    </source>
</evidence>
<dbReference type="AlphaFoldDB" id="A0AB39HM65"/>
<accession>A0AB39HM65</accession>
<keyword evidence="5 7" id="KW-1133">Transmembrane helix</keyword>
<evidence type="ECO:0000256" key="1">
    <source>
        <dbReference type="ARBA" id="ARBA00004651"/>
    </source>
</evidence>
<keyword evidence="4 7" id="KW-0812">Transmembrane</keyword>
<feature type="transmembrane region" description="Helical" evidence="7">
    <location>
        <begin position="324"/>
        <end position="345"/>
    </location>
</feature>
<evidence type="ECO:0000259" key="8">
    <source>
        <dbReference type="Pfam" id="PF00482"/>
    </source>
</evidence>
<evidence type="ECO:0000256" key="5">
    <source>
        <dbReference type="ARBA" id="ARBA00022989"/>
    </source>
</evidence>
<dbReference type="PANTHER" id="PTHR30012:SF0">
    <property type="entry name" value="TYPE II SECRETION SYSTEM PROTEIN F-RELATED"/>
    <property type="match status" value="1"/>
</dbReference>
<evidence type="ECO:0000256" key="7">
    <source>
        <dbReference type="SAM" id="Phobius"/>
    </source>
</evidence>
<comment type="similarity">
    <text evidence="2">Belongs to the GSP F family.</text>
</comment>
<evidence type="ECO:0000313" key="9">
    <source>
        <dbReference type="EMBL" id="XDK31346.1"/>
    </source>
</evidence>
<feature type="domain" description="Type II secretion system protein GspF" evidence="8">
    <location>
        <begin position="25"/>
        <end position="140"/>
    </location>
</feature>
<dbReference type="InterPro" id="IPR018076">
    <property type="entry name" value="T2SS_GspF_dom"/>
</dbReference>
<keyword evidence="3" id="KW-1003">Cell membrane</keyword>
<feature type="transmembrane region" description="Helical" evidence="7">
    <location>
        <begin position="119"/>
        <end position="137"/>
    </location>
</feature>
<dbReference type="PRINTS" id="PR00812">
    <property type="entry name" value="BCTERIALGSPF"/>
</dbReference>
<reference evidence="9" key="1">
    <citation type="submission" date="2024-07" db="EMBL/GenBank/DDBJ databases">
        <title>Halotolerant mesophilic bacterium Ornithinibacillus sp. 4-3, sp. nov., isolated from soil.</title>
        <authorList>
            <person name="Sidarenka A.V."/>
            <person name="Guliayeva D.E."/>
            <person name="Leanovich S.I."/>
            <person name="Hileuskaya K.S."/>
            <person name="Akhremchuk A.E."/>
            <person name="Sikolenko M.A."/>
            <person name="Valentovich L.N."/>
        </authorList>
    </citation>
    <scope>NUCLEOTIDE SEQUENCE</scope>
    <source>
        <strain evidence="9">4-3</strain>
    </source>
</reference>
<evidence type="ECO:0000256" key="3">
    <source>
        <dbReference type="ARBA" id="ARBA00022475"/>
    </source>
</evidence>
<dbReference type="RefSeq" id="WP_368652074.1">
    <property type="nucleotide sequence ID" value="NZ_CP162599.1"/>
</dbReference>
<evidence type="ECO:0000256" key="2">
    <source>
        <dbReference type="ARBA" id="ARBA00005745"/>
    </source>
</evidence>
<comment type="subcellular location">
    <subcellularLocation>
        <location evidence="1">Cell membrane</location>
        <topology evidence="1">Multi-pass membrane protein</topology>
    </subcellularLocation>
</comment>
<gene>
    <name evidence="9" type="primary">comGB</name>
    <name evidence="9" type="ORF">AB4Y30_09885</name>
</gene>
<feature type="transmembrane region" description="Helical" evidence="7">
    <location>
        <begin position="157"/>
        <end position="190"/>
    </location>
</feature>
<dbReference type="GO" id="GO:0005886">
    <property type="term" value="C:plasma membrane"/>
    <property type="evidence" value="ECO:0007669"/>
    <property type="project" value="UniProtKB-SubCell"/>
</dbReference>
<dbReference type="Pfam" id="PF00482">
    <property type="entry name" value="T2SSF"/>
    <property type="match status" value="2"/>
</dbReference>
<sequence length="351" mass="41220">MATLSKINAIYHKHKKINQELQLLFLKRLHHFLEEGYSILNALEFMQWDKHFAHVVEPIIDALKGGKTIDEALKTITFHSTITSYLYFIRINGDLLGTLEKCIEMFEYRMKYLKKFKQIIQYPLLLLLIFTILFIFMKQTILPTFLDLFSQSPEATTAVNVSIIGIELVSNIVFILAIGSIALLLCWFIIQRRISIEVRIKIYLRIPIYRSYLRMQTTFYFATHLSAYLKTGMSMKEIVAGLSAQEKLPIIAYYAKLMLYDLENGFPLQYLLTQLKLLDQKISLIFQRNNDHRTLEKELTIYAAILIEELQRRMMKVLTLLQPIFFFILASFIILIYLSIMLPMFELIKTI</sequence>
<dbReference type="NCBIfam" id="NF041012">
    <property type="entry name" value="T4P_ComGB"/>
    <property type="match status" value="1"/>
</dbReference>
<protein>
    <submittedName>
        <fullName evidence="9">Competence type IV pilus assembly protein ComGB</fullName>
    </submittedName>
</protein>
<dbReference type="EMBL" id="CP162599">
    <property type="protein sequence ID" value="XDK31346.1"/>
    <property type="molecule type" value="Genomic_DNA"/>
</dbReference>
<name>A0AB39HM65_9BACI</name>
<dbReference type="PANTHER" id="PTHR30012">
    <property type="entry name" value="GENERAL SECRETION PATHWAY PROTEIN"/>
    <property type="match status" value="1"/>
</dbReference>
<dbReference type="InterPro" id="IPR042094">
    <property type="entry name" value="T2SS_GspF_sf"/>
</dbReference>
<proteinExistence type="inferred from homology"/>